<evidence type="ECO:0000256" key="1">
    <source>
        <dbReference type="SAM" id="MobiDB-lite"/>
    </source>
</evidence>
<feature type="compositionally biased region" description="Polar residues" evidence="1">
    <location>
        <begin position="1"/>
        <end position="31"/>
    </location>
</feature>
<dbReference type="SUPFAM" id="SSF53756">
    <property type="entry name" value="UDP-Glycosyltransferase/glycogen phosphorylase"/>
    <property type="match status" value="2"/>
</dbReference>
<protein>
    <submittedName>
        <fullName evidence="2">Uncharacterized protein</fullName>
    </submittedName>
</protein>
<organism evidence="2 3">
    <name type="scientific">Leersia perrieri</name>
    <dbReference type="NCBI Taxonomy" id="77586"/>
    <lineage>
        <taxon>Eukaryota</taxon>
        <taxon>Viridiplantae</taxon>
        <taxon>Streptophyta</taxon>
        <taxon>Embryophyta</taxon>
        <taxon>Tracheophyta</taxon>
        <taxon>Spermatophyta</taxon>
        <taxon>Magnoliopsida</taxon>
        <taxon>Liliopsida</taxon>
        <taxon>Poales</taxon>
        <taxon>Poaceae</taxon>
        <taxon>BOP clade</taxon>
        <taxon>Oryzoideae</taxon>
        <taxon>Oryzeae</taxon>
        <taxon>Oryzinae</taxon>
        <taxon>Leersia</taxon>
    </lineage>
</organism>
<reference evidence="3" key="2">
    <citation type="submission" date="2013-12" db="EMBL/GenBank/DDBJ databases">
        <authorList>
            <person name="Yu Y."/>
            <person name="Lee S."/>
            <person name="de Baynast K."/>
            <person name="Wissotski M."/>
            <person name="Liu L."/>
            <person name="Talag J."/>
            <person name="Goicoechea J."/>
            <person name="Angelova A."/>
            <person name="Jetty R."/>
            <person name="Kudrna D."/>
            <person name="Golser W."/>
            <person name="Rivera L."/>
            <person name="Zhang J."/>
            <person name="Wing R."/>
        </authorList>
    </citation>
    <scope>NUCLEOTIDE SEQUENCE</scope>
</reference>
<dbReference type="GO" id="GO:0035251">
    <property type="term" value="F:UDP-glucosyltransferase activity"/>
    <property type="evidence" value="ECO:0007669"/>
    <property type="project" value="InterPro"/>
</dbReference>
<evidence type="ECO:0000313" key="3">
    <source>
        <dbReference type="Proteomes" id="UP000032180"/>
    </source>
</evidence>
<dbReference type="Gene3D" id="3.40.50.2000">
    <property type="entry name" value="Glycogen Phosphorylase B"/>
    <property type="match status" value="4"/>
</dbReference>
<dbReference type="Proteomes" id="UP000032180">
    <property type="component" value="Chromosome 5"/>
</dbReference>
<dbReference type="InterPro" id="IPR050481">
    <property type="entry name" value="UDP-glycosyltransf_plant"/>
</dbReference>
<dbReference type="Gramene" id="LPERR05G19300.1">
    <property type="protein sequence ID" value="LPERR05G19300.1"/>
    <property type="gene ID" value="LPERR05G19300"/>
</dbReference>
<dbReference type="EnsemblPlants" id="LPERR05G19300.1">
    <property type="protein sequence ID" value="LPERR05G19300.1"/>
    <property type="gene ID" value="LPERR05G19300"/>
</dbReference>
<reference evidence="2 3" key="1">
    <citation type="submission" date="2012-08" db="EMBL/GenBank/DDBJ databases">
        <title>Oryza genome evolution.</title>
        <authorList>
            <person name="Wing R.A."/>
        </authorList>
    </citation>
    <scope>NUCLEOTIDE SEQUENCE</scope>
</reference>
<proteinExistence type="predicted"/>
<sequence length="571" mass="63100">MAYTPSSWIPSPSLRSTSPRGSTSQASSSTRAMPAPSPSISSFSSIRAEGDLSFGELGDTPLEIPGLCSMLASHFFDELLTHQAVIDVSRRSSQNSNGVLVNTFELLEAWVVNALADHAHGQVLPPFYCVGPFVKKASERRGHECLAWLDGQPERRVVFLCFGSTGVGNHSVEQLKEITVGLQKSGQRFLWVVRAPSPPLVAIDDTQNLFDPYADPDLGALLPAGFLSRTSGRGIIVKLWAPRATTQKLNFHWLRAAATFSMASEEHYLVRYYILIQHNNGQLRDLLCSTLIPQLVHAIVIDTFILQALDVPKELGIYTSLWFVSLIYRRSRHPSPVPFAPFEEQGYSELGDTPLEFLGVPELLASHDMEPLLAHLESKIYMEFMNMCKKIPEFDGIMVNTFESLESRAVGALRDITDFLPSLVLPPVFCVGQLVKDNDGSVGAERHRCLAWLNKQPDRSVKHGDTPAGAAEGDRYWLGKVWALVVQAPHNIDLTRLFEHHAEPDLEVLLPKDFLEQTSFPGAIAKLWAPQVDGLVTAKEVEANVRLGMESEIDSELRARVTVNMGAMVVA</sequence>
<accession>A0A0D9WIV9</accession>
<name>A0A0D9WIV9_9ORYZ</name>
<keyword evidence="3" id="KW-1185">Reference proteome</keyword>
<feature type="region of interest" description="Disordered" evidence="1">
    <location>
        <begin position="1"/>
        <end position="43"/>
    </location>
</feature>
<evidence type="ECO:0000313" key="2">
    <source>
        <dbReference type="EnsemblPlants" id="LPERR05G19300.1"/>
    </source>
</evidence>
<dbReference type="PANTHER" id="PTHR48048:SF92">
    <property type="entry name" value="OS01G0869400 PROTEIN"/>
    <property type="match status" value="1"/>
</dbReference>
<dbReference type="HOGENOM" id="CLU_477667_0_0_1"/>
<reference evidence="2" key="3">
    <citation type="submission" date="2015-04" db="UniProtKB">
        <authorList>
            <consortium name="EnsemblPlants"/>
        </authorList>
    </citation>
    <scope>IDENTIFICATION</scope>
</reference>
<dbReference type="AlphaFoldDB" id="A0A0D9WIV9"/>
<dbReference type="PANTHER" id="PTHR48048">
    <property type="entry name" value="GLYCOSYLTRANSFERASE"/>
    <property type="match status" value="1"/>
</dbReference>